<dbReference type="CDD" id="cd00553">
    <property type="entry name" value="NAD_synthase"/>
    <property type="match status" value="1"/>
</dbReference>
<evidence type="ECO:0000256" key="4">
    <source>
        <dbReference type="ARBA" id="ARBA00022741"/>
    </source>
</evidence>
<feature type="binding site" evidence="7">
    <location>
        <position position="466"/>
    </location>
    <ligand>
        <name>ATP</name>
        <dbReference type="ChEBI" id="CHEBI:30616"/>
    </ligand>
</feature>
<dbReference type="EMBL" id="CP159510">
    <property type="protein sequence ID" value="XCJ16168.1"/>
    <property type="molecule type" value="Genomic_DNA"/>
</dbReference>
<feature type="binding site" evidence="7">
    <location>
        <begin position="356"/>
        <end position="363"/>
    </location>
    <ligand>
        <name>ATP</name>
        <dbReference type="ChEBI" id="CHEBI:30616"/>
    </ligand>
</feature>
<dbReference type="EC" id="6.3.5.1" evidence="7 8"/>
<dbReference type="NCBIfam" id="TIGR00552">
    <property type="entry name" value="nadE"/>
    <property type="match status" value="1"/>
</dbReference>
<evidence type="ECO:0000256" key="5">
    <source>
        <dbReference type="ARBA" id="ARBA00022840"/>
    </source>
</evidence>
<accession>A0AAU8IDK2</accession>
<keyword evidence="6 7" id="KW-0520">NAD</keyword>
<evidence type="ECO:0000256" key="8">
    <source>
        <dbReference type="PIRNR" id="PIRNR006630"/>
    </source>
</evidence>
<feature type="active site" description="For glutaminase activity" evidence="7">
    <location>
        <position position="116"/>
    </location>
</feature>
<feature type="binding site" evidence="7">
    <location>
        <position position="442"/>
    </location>
    <ligand>
        <name>deamido-NAD(+)</name>
        <dbReference type="ChEBI" id="CHEBI:58437"/>
        <note>ligand shared between two neighboring subunits</note>
    </ligand>
</feature>
<feature type="binding site" evidence="7">
    <location>
        <position position="604"/>
    </location>
    <ligand>
        <name>deamido-NAD(+)</name>
        <dbReference type="ChEBI" id="CHEBI:58437"/>
        <note>ligand shared between two neighboring subunits</note>
    </ligand>
</feature>
<keyword evidence="4 7" id="KW-0547">Nucleotide-binding</keyword>
<feature type="binding site" evidence="7">
    <location>
        <position position="122"/>
    </location>
    <ligand>
        <name>L-glutamine</name>
        <dbReference type="ChEBI" id="CHEBI:58359"/>
    </ligand>
</feature>
<dbReference type="NCBIfam" id="NF002730">
    <property type="entry name" value="PRK02628.1"/>
    <property type="match status" value="1"/>
</dbReference>
<feature type="binding site" evidence="7">
    <location>
        <position position="471"/>
    </location>
    <ligand>
        <name>deamido-NAD(+)</name>
        <dbReference type="ChEBI" id="CHEBI:58437"/>
        <note>ligand shared between two neighboring subunits</note>
    </ligand>
</feature>
<evidence type="ECO:0000256" key="2">
    <source>
        <dbReference type="ARBA" id="ARBA00007145"/>
    </source>
</evidence>
<evidence type="ECO:0000313" key="11">
    <source>
        <dbReference type="EMBL" id="XCJ16168.1"/>
    </source>
</evidence>
<dbReference type="InterPro" id="IPR041856">
    <property type="entry name" value="NAD+_synth_C"/>
</dbReference>
<dbReference type="PIRSF" id="PIRSF006630">
    <property type="entry name" value="NADS_GAT"/>
    <property type="match status" value="1"/>
</dbReference>
<reference evidence="11" key="1">
    <citation type="submission" date="2024-06" db="EMBL/GenBank/DDBJ databases">
        <authorList>
            <person name="Fan A."/>
            <person name="Zhang F.Y."/>
            <person name="Zhang L."/>
        </authorList>
    </citation>
    <scope>NUCLEOTIDE SEQUENCE</scope>
    <source>
        <strain evidence="11">Y61</strain>
    </source>
</reference>
<dbReference type="InterPro" id="IPR022310">
    <property type="entry name" value="NAD/GMP_synthase"/>
</dbReference>
<evidence type="ECO:0000256" key="3">
    <source>
        <dbReference type="ARBA" id="ARBA00022598"/>
    </source>
</evidence>
<dbReference type="GO" id="GO:0009435">
    <property type="term" value="P:NAD+ biosynthetic process"/>
    <property type="evidence" value="ECO:0007669"/>
    <property type="project" value="UniProtKB-UniRule"/>
</dbReference>
<dbReference type="HAMAP" id="MF_02090">
    <property type="entry name" value="NadE_glutamine_dep"/>
    <property type="match status" value="1"/>
</dbReference>
<feature type="domain" description="CN hydrolase" evidence="10">
    <location>
        <begin position="7"/>
        <end position="270"/>
    </location>
</feature>
<evidence type="ECO:0000256" key="9">
    <source>
        <dbReference type="RuleBase" id="RU003811"/>
    </source>
</evidence>
<evidence type="ECO:0000256" key="7">
    <source>
        <dbReference type="HAMAP-Rule" id="MF_02090"/>
    </source>
</evidence>
<comment type="similarity">
    <text evidence="9">Belongs to the NAD synthetase family.</text>
</comment>
<dbReference type="InterPro" id="IPR003694">
    <property type="entry name" value="NAD_synthase"/>
</dbReference>
<dbReference type="Pfam" id="PF00795">
    <property type="entry name" value="CN_hydrolase"/>
    <property type="match status" value="1"/>
</dbReference>
<dbReference type="CDD" id="cd07570">
    <property type="entry name" value="GAT_Gln-NAD-synth"/>
    <property type="match status" value="1"/>
</dbReference>
<gene>
    <name evidence="7" type="primary">nadE</name>
    <name evidence="11" type="ORF">ABNN70_10755</name>
</gene>
<feature type="binding site" evidence="7">
    <location>
        <begin position="476"/>
        <end position="479"/>
    </location>
    <ligand>
        <name>deamido-NAD(+)</name>
        <dbReference type="ChEBI" id="CHEBI:58437"/>
        <note>ligand shared between two neighboring subunits</note>
    </ligand>
</feature>
<feature type="binding site" evidence="7">
    <location>
        <position position="203"/>
    </location>
    <ligand>
        <name>L-glutamine</name>
        <dbReference type="ChEBI" id="CHEBI:58359"/>
    </ligand>
</feature>
<dbReference type="InterPro" id="IPR014445">
    <property type="entry name" value="Gln-dep_NAD_synthase"/>
</dbReference>
<sequence length="640" mass="71634">MTSMNFIRVASACPVTRVADVAANVENIKTCISMALEKEAKLVVLPELCLTSYTCADLFLQETLLDQAEQGIKDLCAFSKNKDIVIAAGAPLNVHTSVYNCAYILFHGRILGIVPKSYIPNYEEFYEMRWFTHGRDIISETVDLPFQKNVPFGVNLLFHAGVFQFAFEICEDLWSVVPPSSHLSLAGANIIGNLSASNEVVSKSDYRKQLVSSQSASCMSAYIYSGTGTGESTTDVVFDGEMLISENGKILNANQRFQRENQVLTSLIDVERLNLQRIKNTSFREARSMVPWKPVDIHFEFDQLSFGTFDRKVPQHPFVPADEAKREARCKEIFSIQTAALAKRMEHTGLKKAVIGISGGLDSTLALLVIAKTFDLIGLPPKNIITVTLPGFGTTDRTYRNAVDLCKQIGSDFREINIVAACLQHFKDIGHDPEVHDVTYENVQARERTQILMDMANKEGGLVIGTGDLSELALGWSTYNGDQMSMYAVNCSVPKTLVRYLVRYAADMETPKETASILLDILETPVTPELLPKSAEGKLIQRTEDIVGPYELHDFFLYYFIRCSFTPERILFLAKAAFSGVYDEKTIRKWLKVFLRRFFTQQFKRSAIPDGPKVGTVSLSPRGDWRMPSDASFKTWLAQL</sequence>
<dbReference type="PANTHER" id="PTHR23090">
    <property type="entry name" value="NH 3 /GLUTAMINE-DEPENDENT NAD + SYNTHETASE"/>
    <property type="match status" value="1"/>
</dbReference>
<dbReference type="GO" id="GO:0005524">
    <property type="term" value="F:ATP binding"/>
    <property type="evidence" value="ECO:0007669"/>
    <property type="project" value="UniProtKB-UniRule"/>
</dbReference>
<dbReference type="SUPFAM" id="SSF52402">
    <property type="entry name" value="Adenine nucleotide alpha hydrolases-like"/>
    <property type="match status" value="1"/>
</dbReference>
<dbReference type="Gene3D" id="3.40.50.620">
    <property type="entry name" value="HUPs"/>
    <property type="match status" value="1"/>
</dbReference>
<dbReference type="AlphaFoldDB" id="A0AAU8IDK2"/>
<dbReference type="GO" id="GO:0005737">
    <property type="term" value="C:cytoplasm"/>
    <property type="evidence" value="ECO:0007669"/>
    <property type="project" value="InterPro"/>
</dbReference>
<dbReference type="PANTHER" id="PTHR23090:SF9">
    <property type="entry name" value="GLUTAMINE-DEPENDENT NAD(+) SYNTHETASE"/>
    <property type="match status" value="1"/>
</dbReference>
<name>A0AAU8IDK2_9BACL</name>
<dbReference type="RefSeq" id="WP_353947776.1">
    <property type="nucleotide sequence ID" value="NZ_CP159510.1"/>
</dbReference>
<dbReference type="InterPro" id="IPR014729">
    <property type="entry name" value="Rossmann-like_a/b/a_fold"/>
</dbReference>
<dbReference type="InterPro" id="IPR003010">
    <property type="entry name" value="C-N_Hydrolase"/>
</dbReference>
<keyword evidence="3 7" id="KW-0436">Ligase</keyword>
<evidence type="ECO:0000256" key="1">
    <source>
        <dbReference type="ARBA" id="ARBA00005188"/>
    </source>
</evidence>
<evidence type="ECO:0000256" key="6">
    <source>
        <dbReference type="ARBA" id="ARBA00023027"/>
    </source>
</evidence>
<dbReference type="Gene3D" id="1.10.10.1140">
    <property type="entry name" value="Glutamine-dependent NAD+ synthetase, C-terminal domain"/>
    <property type="match status" value="1"/>
</dbReference>
<dbReference type="GO" id="GO:0004359">
    <property type="term" value="F:glutaminase activity"/>
    <property type="evidence" value="ECO:0007669"/>
    <property type="project" value="InterPro"/>
</dbReference>
<dbReference type="Pfam" id="PF02540">
    <property type="entry name" value="NAD_synthase"/>
    <property type="match status" value="1"/>
</dbReference>
<protein>
    <recommendedName>
        <fullName evidence="7 8">Glutamine-dependent NAD(+) synthetase</fullName>
        <ecNumber evidence="7 8">6.3.5.1</ecNumber>
    </recommendedName>
    <alternativeName>
        <fullName evidence="7 8">NAD(+) synthase [glutamine-hydrolyzing]</fullName>
    </alternativeName>
</protein>
<comment type="catalytic activity">
    <reaction evidence="7 8">
        <text>deamido-NAD(+) + L-glutamine + ATP + H2O = L-glutamate + AMP + diphosphate + NAD(+) + H(+)</text>
        <dbReference type="Rhea" id="RHEA:24384"/>
        <dbReference type="ChEBI" id="CHEBI:15377"/>
        <dbReference type="ChEBI" id="CHEBI:15378"/>
        <dbReference type="ChEBI" id="CHEBI:29985"/>
        <dbReference type="ChEBI" id="CHEBI:30616"/>
        <dbReference type="ChEBI" id="CHEBI:33019"/>
        <dbReference type="ChEBI" id="CHEBI:57540"/>
        <dbReference type="ChEBI" id="CHEBI:58359"/>
        <dbReference type="ChEBI" id="CHEBI:58437"/>
        <dbReference type="ChEBI" id="CHEBI:456215"/>
        <dbReference type="EC" id="6.3.5.1"/>
    </reaction>
</comment>
<organism evidence="11">
    <name type="scientific">Sporolactobacillus sp. Y61</name>
    <dbReference type="NCBI Taxonomy" id="3160863"/>
    <lineage>
        <taxon>Bacteria</taxon>
        <taxon>Bacillati</taxon>
        <taxon>Bacillota</taxon>
        <taxon>Bacilli</taxon>
        <taxon>Bacillales</taxon>
        <taxon>Sporolactobacillaceae</taxon>
        <taxon>Sporolactobacillus</taxon>
    </lineage>
</organism>
<feature type="active site" description="Nucleophile; for glutaminase activity" evidence="7">
    <location>
        <position position="170"/>
    </location>
</feature>
<dbReference type="Gene3D" id="3.60.110.10">
    <property type="entry name" value="Carbon-nitrogen hydrolase"/>
    <property type="match status" value="1"/>
</dbReference>
<dbReference type="InterPro" id="IPR036526">
    <property type="entry name" value="C-N_Hydrolase_sf"/>
</dbReference>
<dbReference type="GO" id="GO:0003952">
    <property type="term" value="F:NAD+ synthase (glutamine-hydrolyzing) activity"/>
    <property type="evidence" value="ECO:0007669"/>
    <property type="project" value="UniProtKB-UniRule"/>
</dbReference>
<comment type="function">
    <text evidence="7">Catalyzes the ATP-dependent amidation of deamido-NAD to form NAD. Uses L-glutamine as a nitrogen source.</text>
</comment>
<evidence type="ECO:0000259" key="10">
    <source>
        <dbReference type="PROSITE" id="PS50263"/>
    </source>
</evidence>
<feature type="active site" description="Proton acceptor; for glutaminase activity" evidence="7">
    <location>
        <position position="47"/>
    </location>
</feature>
<dbReference type="SUPFAM" id="SSF56317">
    <property type="entry name" value="Carbon-nitrogen hydrolase"/>
    <property type="match status" value="1"/>
</dbReference>
<comment type="pathway">
    <text evidence="1 7 8">Cofactor biosynthesis; NAD(+) biosynthesis; NAD(+) from deamido-NAD(+) (L-Gln route): step 1/1.</text>
</comment>
<comment type="similarity">
    <text evidence="2 7 8">In the C-terminal section; belongs to the NAD synthetase family.</text>
</comment>
<dbReference type="GO" id="GO:0008795">
    <property type="term" value="F:NAD+ synthase activity"/>
    <property type="evidence" value="ECO:0007669"/>
    <property type="project" value="UniProtKB-UniRule"/>
</dbReference>
<feature type="binding site" evidence="7">
    <location>
        <position position="197"/>
    </location>
    <ligand>
        <name>L-glutamine</name>
        <dbReference type="ChEBI" id="CHEBI:58359"/>
    </ligand>
</feature>
<keyword evidence="5 7" id="KW-0067">ATP-binding</keyword>
<dbReference type="PROSITE" id="PS50263">
    <property type="entry name" value="CN_HYDROLASE"/>
    <property type="match status" value="1"/>
</dbReference>
<proteinExistence type="inferred from homology"/>